<evidence type="ECO:0000313" key="2">
    <source>
        <dbReference type="Proteomes" id="UP000291758"/>
    </source>
</evidence>
<dbReference type="EMBL" id="CP035495">
    <property type="protein sequence ID" value="QAY64278.1"/>
    <property type="molecule type" value="Genomic_DNA"/>
</dbReference>
<name>A0A4P6F1S4_9MICO</name>
<evidence type="ECO:0000313" key="1">
    <source>
        <dbReference type="EMBL" id="QAY64278.1"/>
    </source>
</evidence>
<dbReference type="AlphaFoldDB" id="A0A4P6F1S4"/>
<dbReference type="RefSeq" id="WP_129205431.1">
    <property type="nucleotide sequence ID" value="NZ_CP035495.1"/>
</dbReference>
<dbReference type="KEGG" id="xyl:ET495_14890"/>
<reference evidence="1 2" key="1">
    <citation type="submission" date="2019-01" db="EMBL/GenBank/DDBJ databases">
        <title>Genome sequencing of strain 2JSPR-7.</title>
        <authorList>
            <person name="Heo J."/>
            <person name="Kim S.-J."/>
            <person name="Kim J.-S."/>
            <person name="Hong S.-B."/>
            <person name="Kwon S.-W."/>
        </authorList>
    </citation>
    <scope>NUCLEOTIDE SEQUENCE [LARGE SCALE GENOMIC DNA]</scope>
    <source>
        <strain evidence="1 2">2JSPR-7</strain>
    </source>
</reference>
<organism evidence="1 2">
    <name type="scientific">Xylanimonas allomyrinae</name>
    <dbReference type="NCBI Taxonomy" id="2509459"/>
    <lineage>
        <taxon>Bacteria</taxon>
        <taxon>Bacillati</taxon>
        <taxon>Actinomycetota</taxon>
        <taxon>Actinomycetes</taxon>
        <taxon>Micrococcales</taxon>
        <taxon>Promicromonosporaceae</taxon>
        <taxon>Xylanimonas</taxon>
    </lineage>
</organism>
<dbReference type="Proteomes" id="UP000291758">
    <property type="component" value="Chromosome"/>
</dbReference>
<keyword evidence="2" id="KW-1185">Reference proteome</keyword>
<sequence length="103" mass="11752">MTVQDGQSTIRELVERYRVLDLVGYDGLLPRNTEESDEFIKEAVRETVAEATDRIVAALGGVVSAQEGAARDAQRWRAKDERRRQFYIDQQNAGRFFAKPHPD</sequence>
<proteinExistence type="predicted"/>
<gene>
    <name evidence="1" type="ORF">ET495_14890</name>
</gene>
<accession>A0A4P6F1S4</accession>
<protein>
    <submittedName>
        <fullName evidence="1">Uncharacterized protein</fullName>
    </submittedName>
</protein>